<evidence type="ECO:0000256" key="4">
    <source>
        <dbReference type="ARBA" id="ARBA00024746"/>
    </source>
</evidence>
<keyword evidence="5" id="KW-0966">Cell projection</keyword>
<dbReference type="EMBL" id="JAEPCR010000005">
    <property type="protein sequence ID" value="MCG7977052.1"/>
    <property type="molecule type" value="Genomic_DNA"/>
</dbReference>
<evidence type="ECO:0000256" key="3">
    <source>
        <dbReference type="ARBA" id="ARBA00022795"/>
    </source>
</evidence>
<proteinExistence type="inferred from homology"/>
<dbReference type="InterPro" id="IPR005648">
    <property type="entry name" value="FlgD"/>
</dbReference>
<evidence type="ECO:0000256" key="2">
    <source>
        <dbReference type="ARBA" id="ARBA00016013"/>
    </source>
</evidence>
<accession>A0A9E4TRU1</accession>
<dbReference type="GO" id="GO:0044781">
    <property type="term" value="P:bacterial-type flagellum organization"/>
    <property type="evidence" value="ECO:0007669"/>
    <property type="project" value="UniProtKB-KW"/>
</dbReference>
<dbReference type="Proteomes" id="UP000886674">
    <property type="component" value="Unassembled WGS sequence"/>
</dbReference>
<sequence>MVESIGAALGNESQQIQRAGLGQEDFLKILLTQLTYQDPMKPLDNQEFIAQFAQFANLDQTRQSNENLDALLFMQMADQGVGLLGKSVEVRTETGSVVGDITAVAFSQGIPLFTVKVGEEQFLTNITLSQVVLVR</sequence>
<gene>
    <name evidence="5" type="ORF">JAY77_02745</name>
</gene>
<protein>
    <recommendedName>
        <fullName evidence="2">Basal-body rod modification protein FlgD</fullName>
    </recommendedName>
</protein>
<organism evidence="5 6">
    <name type="scientific">Candidatus Thiodiazotropha taylori</name>
    <dbReference type="NCBI Taxonomy" id="2792791"/>
    <lineage>
        <taxon>Bacteria</taxon>
        <taxon>Pseudomonadati</taxon>
        <taxon>Pseudomonadota</taxon>
        <taxon>Gammaproteobacteria</taxon>
        <taxon>Chromatiales</taxon>
        <taxon>Sedimenticolaceae</taxon>
        <taxon>Candidatus Thiodiazotropha</taxon>
    </lineage>
</organism>
<comment type="caution">
    <text evidence="5">The sequence shown here is derived from an EMBL/GenBank/DDBJ whole genome shotgun (WGS) entry which is preliminary data.</text>
</comment>
<comment type="function">
    <text evidence="4">Required for flagellar hook formation. May act as a scaffolding protein.</text>
</comment>
<dbReference type="AlphaFoldDB" id="A0A9E4TRU1"/>
<keyword evidence="5" id="KW-0282">Flagellum</keyword>
<keyword evidence="3" id="KW-1005">Bacterial flagellum biogenesis</keyword>
<dbReference type="Pfam" id="PF03963">
    <property type="entry name" value="FlgD"/>
    <property type="match status" value="1"/>
</dbReference>
<keyword evidence="5" id="KW-0969">Cilium</keyword>
<name>A0A9E4TRU1_9GAMM</name>
<evidence type="ECO:0000313" key="5">
    <source>
        <dbReference type="EMBL" id="MCG7977052.1"/>
    </source>
</evidence>
<evidence type="ECO:0000313" key="6">
    <source>
        <dbReference type="Proteomes" id="UP000886674"/>
    </source>
</evidence>
<reference evidence="5" key="1">
    <citation type="journal article" date="2021" name="Proc. Natl. Acad. Sci. U.S.A.">
        <title>Global biogeography of chemosynthetic symbionts reveals both localized and globally distributed symbiont groups. .</title>
        <authorList>
            <person name="Osvatic J.T."/>
            <person name="Wilkins L.G.E."/>
            <person name="Leibrecht L."/>
            <person name="Leray M."/>
            <person name="Zauner S."/>
            <person name="Polzin J."/>
            <person name="Camacho Y."/>
            <person name="Gros O."/>
            <person name="van Gils J.A."/>
            <person name="Eisen J.A."/>
            <person name="Petersen J.M."/>
            <person name="Yuen B."/>
        </authorList>
    </citation>
    <scope>NUCLEOTIDE SEQUENCE</scope>
    <source>
        <strain evidence="5">MAGclacostrist055</strain>
    </source>
</reference>
<comment type="similarity">
    <text evidence="1">Belongs to the FlgD family.</text>
</comment>
<evidence type="ECO:0000256" key="1">
    <source>
        <dbReference type="ARBA" id="ARBA00010577"/>
    </source>
</evidence>